<evidence type="ECO:0000313" key="3">
    <source>
        <dbReference type="EMBL" id="KUM56639.1"/>
    </source>
</evidence>
<dbReference type="OrthoDB" id="4362013at2759"/>
<protein>
    <submittedName>
        <fullName evidence="3">Uncharacterized protein</fullName>
    </submittedName>
</protein>
<dbReference type="STRING" id="48697.A0A101M9U7"/>
<proteinExistence type="predicted"/>
<dbReference type="EMBL" id="LLXE01000455">
    <property type="protein sequence ID" value="KUM56639.1"/>
    <property type="molecule type" value="Genomic_DNA"/>
</dbReference>
<gene>
    <name evidence="3" type="ORF">ACN42_g10568</name>
</gene>
<sequence length="131" mass="14500">MTDPPTGGPEPPPTNIQETITSFSVEDFQPRVTIGSSGSPSESRKRTRSGDAFAPSENSGRVTIKEVWKLIGTLKDIIRHQTVVIESTQNGLQEIKYNQNVLQEQNEKLYEEVKALRTQIETSLSASPSRS</sequence>
<name>A0A101M9U7_PENFR</name>
<dbReference type="Proteomes" id="UP000055045">
    <property type="component" value="Unassembled WGS sequence"/>
</dbReference>
<evidence type="ECO:0000256" key="1">
    <source>
        <dbReference type="SAM" id="Coils"/>
    </source>
</evidence>
<evidence type="ECO:0000313" key="4">
    <source>
        <dbReference type="Proteomes" id="UP000055045"/>
    </source>
</evidence>
<keyword evidence="1" id="KW-0175">Coiled coil</keyword>
<accession>A0A101M9U7</accession>
<organism evidence="3 4">
    <name type="scientific">Penicillium freii</name>
    <dbReference type="NCBI Taxonomy" id="48697"/>
    <lineage>
        <taxon>Eukaryota</taxon>
        <taxon>Fungi</taxon>
        <taxon>Dikarya</taxon>
        <taxon>Ascomycota</taxon>
        <taxon>Pezizomycotina</taxon>
        <taxon>Eurotiomycetes</taxon>
        <taxon>Eurotiomycetidae</taxon>
        <taxon>Eurotiales</taxon>
        <taxon>Aspergillaceae</taxon>
        <taxon>Penicillium</taxon>
    </lineage>
</organism>
<comment type="caution">
    <text evidence="3">The sequence shown here is derived from an EMBL/GenBank/DDBJ whole genome shotgun (WGS) entry which is preliminary data.</text>
</comment>
<keyword evidence="4" id="KW-1185">Reference proteome</keyword>
<reference evidence="3 4" key="1">
    <citation type="submission" date="2015-10" db="EMBL/GenBank/DDBJ databases">
        <title>Genome sequencing of Penicillium freii.</title>
        <authorList>
            <person name="Nguyen H.D."/>
            <person name="Visagie C.M."/>
            <person name="Seifert K.A."/>
        </authorList>
    </citation>
    <scope>NUCLEOTIDE SEQUENCE [LARGE SCALE GENOMIC DNA]</scope>
    <source>
        <strain evidence="3 4">DAOM 242723</strain>
    </source>
</reference>
<feature type="region of interest" description="Disordered" evidence="2">
    <location>
        <begin position="23"/>
        <end position="58"/>
    </location>
</feature>
<evidence type="ECO:0000256" key="2">
    <source>
        <dbReference type="SAM" id="MobiDB-lite"/>
    </source>
</evidence>
<dbReference type="AlphaFoldDB" id="A0A101M9U7"/>
<feature type="coiled-coil region" evidence="1">
    <location>
        <begin position="92"/>
        <end position="119"/>
    </location>
</feature>